<feature type="transmembrane region" description="Helical" evidence="2">
    <location>
        <begin position="310"/>
        <end position="329"/>
    </location>
</feature>
<keyword evidence="5" id="KW-1185">Reference proteome</keyword>
<dbReference type="PROSITE" id="PS50076">
    <property type="entry name" value="DNAJ_2"/>
    <property type="match status" value="1"/>
</dbReference>
<feature type="region of interest" description="Disordered" evidence="1">
    <location>
        <begin position="241"/>
        <end position="270"/>
    </location>
</feature>
<feature type="transmembrane region" description="Helical" evidence="2">
    <location>
        <begin position="282"/>
        <end position="304"/>
    </location>
</feature>
<dbReference type="SUPFAM" id="SSF160246">
    <property type="entry name" value="EspE N-terminal domain-like"/>
    <property type="match status" value="1"/>
</dbReference>
<proteinExistence type="predicted"/>
<protein>
    <submittedName>
        <fullName evidence="4">Bacteriophage N4 adsorption protein B</fullName>
    </submittedName>
</protein>
<reference evidence="4 5" key="1">
    <citation type="submission" date="2019-02" db="EMBL/GenBank/DDBJ databases">
        <title>Deep-cultivation of Planctomycetes and their phenomic and genomic characterization uncovers novel biology.</title>
        <authorList>
            <person name="Wiegand S."/>
            <person name="Jogler M."/>
            <person name="Boedeker C."/>
            <person name="Pinto D."/>
            <person name="Vollmers J."/>
            <person name="Rivas-Marin E."/>
            <person name="Kohn T."/>
            <person name="Peeters S.H."/>
            <person name="Heuer A."/>
            <person name="Rast P."/>
            <person name="Oberbeckmann S."/>
            <person name="Bunk B."/>
            <person name="Jeske O."/>
            <person name="Meyerdierks A."/>
            <person name="Storesund J.E."/>
            <person name="Kallscheuer N."/>
            <person name="Luecker S."/>
            <person name="Lage O.M."/>
            <person name="Pohl T."/>
            <person name="Merkel B.J."/>
            <person name="Hornburger P."/>
            <person name="Mueller R.-W."/>
            <person name="Bruemmer F."/>
            <person name="Labrenz M."/>
            <person name="Spormann A.M."/>
            <person name="Op den Camp H."/>
            <person name="Overmann J."/>
            <person name="Amann R."/>
            <person name="Jetten M.S.M."/>
            <person name="Mascher T."/>
            <person name="Medema M.H."/>
            <person name="Devos D.P."/>
            <person name="Kaster A.-K."/>
            <person name="Ovreas L."/>
            <person name="Rohde M."/>
            <person name="Galperin M.Y."/>
            <person name="Jogler C."/>
        </authorList>
    </citation>
    <scope>NUCLEOTIDE SEQUENCE [LARGE SCALE GENOMIC DNA]</scope>
    <source>
        <strain evidence="4 5">Pan189</strain>
    </source>
</reference>
<name>A0A517R399_9PLAN</name>
<keyword evidence="2" id="KW-1133">Transmembrane helix</keyword>
<dbReference type="AlphaFoldDB" id="A0A517R399"/>
<dbReference type="Proteomes" id="UP000317318">
    <property type="component" value="Chromosome"/>
</dbReference>
<keyword evidence="2" id="KW-0812">Transmembrane</keyword>
<feature type="domain" description="J" evidence="3">
    <location>
        <begin position="25"/>
        <end position="92"/>
    </location>
</feature>
<sequence>MSTTSSEPNVYRDWLGIPEADLPPNYYALLRLVKFEDDEQKIRGNYRKLNEHVRGYATGKYAQKSQDLLNELAKAMLCLTDEARKREYDESLGREFDDADILGRKPMGRWLVERKVITKEKLKEAEHYAEQRGLTLRDAMVQMKLVKPAIATRALAQELGMSFVDLAEALPEADILDKLPRKTVRRHSTMPLFEDEGVLLVACLDQLPTQLEEELQLIYGLPIRPVLTTPSAMNKAISKYYPPGTREGEGGDGQSGSNRNQAGVRWKDLTDEERGERRMTGIIALCWGIVGSVLLDTFVVAKFFPEWDASSIPVFLLTFLVPPGIFLWLRTSYWK</sequence>
<evidence type="ECO:0000259" key="3">
    <source>
        <dbReference type="PROSITE" id="PS50076"/>
    </source>
</evidence>
<gene>
    <name evidence="4" type="ORF">Pan189_27320</name>
</gene>
<keyword evidence="2" id="KW-0472">Membrane</keyword>
<dbReference type="RefSeq" id="WP_145364462.1">
    <property type="nucleotide sequence ID" value="NZ_CP036268.1"/>
</dbReference>
<dbReference type="EMBL" id="CP036268">
    <property type="protein sequence ID" value="QDT38341.1"/>
    <property type="molecule type" value="Genomic_DNA"/>
</dbReference>
<dbReference type="OrthoDB" id="291302at2"/>
<dbReference type="Gene3D" id="3.30.300.160">
    <property type="entry name" value="Type II secretion system, protein E, N-terminal domain"/>
    <property type="match status" value="1"/>
</dbReference>
<dbReference type="InterPro" id="IPR001623">
    <property type="entry name" value="DnaJ_domain"/>
</dbReference>
<evidence type="ECO:0000313" key="5">
    <source>
        <dbReference type="Proteomes" id="UP000317318"/>
    </source>
</evidence>
<accession>A0A517R399</accession>
<dbReference type="InterPro" id="IPR037257">
    <property type="entry name" value="T2SS_E_N_sf"/>
</dbReference>
<dbReference type="Pfam" id="PF05157">
    <property type="entry name" value="MshEN"/>
    <property type="match status" value="1"/>
</dbReference>
<organism evidence="4 5">
    <name type="scientific">Stratiformator vulcanicus</name>
    <dbReference type="NCBI Taxonomy" id="2527980"/>
    <lineage>
        <taxon>Bacteria</taxon>
        <taxon>Pseudomonadati</taxon>
        <taxon>Planctomycetota</taxon>
        <taxon>Planctomycetia</taxon>
        <taxon>Planctomycetales</taxon>
        <taxon>Planctomycetaceae</taxon>
        <taxon>Stratiformator</taxon>
    </lineage>
</organism>
<evidence type="ECO:0000256" key="1">
    <source>
        <dbReference type="SAM" id="MobiDB-lite"/>
    </source>
</evidence>
<dbReference type="InterPro" id="IPR007831">
    <property type="entry name" value="T2SS_GspE_N"/>
</dbReference>
<evidence type="ECO:0000256" key="2">
    <source>
        <dbReference type="SAM" id="Phobius"/>
    </source>
</evidence>
<evidence type="ECO:0000313" key="4">
    <source>
        <dbReference type="EMBL" id="QDT38341.1"/>
    </source>
</evidence>
<dbReference type="KEGG" id="svp:Pan189_27320"/>